<dbReference type="SMART" id="SM00698">
    <property type="entry name" value="MORN"/>
    <property type="match status" value="7"/>
</dbReference>
<evidence type="ECO:0000256" key="7">
    <source>
        <dbReference type="SAM" id="Phobius"/>
    </source>
</evidence>
<accession>G0QVL1</accession>
<sequence length="712" mass="82105">MKDGYGKQKWANGSQYEGYWQQNKSYGRGKLTHSSGDIYDGEWSNDKANGFGIYYHVNGAKYEGQWKDDKQHGNGVEIWPDHAKHEGLYVNGQKEGKGYLKFSDKSEYEGEFKNNVIEGNGIYRSPDGRVYEGDWIQNKMHGKGNIKWPDGKYYEGEYFEDKKHGLGVFVQADGKKYIEQQKMGKQHGFRMQISKGQQDKIGVWEEGKITNCTSAFVFQDDILLETLTVRETIEFAAKLKLIQQNIDIQQKVNQIVQKLKLENCQNSFVGGVYVKGISIGERKRTNIGIELINNPELIILDEPTTGLDNFSSLQLINILQQLSTQDGKTIIFTINQPNSEIFQQLDRLLLLQDGQTVYQGKADQIVQYLQNNDYEFPQFCNPADFFMFILNSKDISYQLFSKSAYDQNIQNNILQEIENFCIDKQEKIIQIIKTNPFIYETKVIAHRAFLNFKRQPLLLKSKIIQLIILCFLVSSLWWFIGQDQPSIDSKDQNQIVKWVSNITGLMFFISIAIFLNIMITYVQLFPKERNLFLKEENSNTYRVYSYFYGKLIVEIPYVILYPILFNSIIYWLTSQRTEGFGISCLILVVLSLAGNGLGLMIGSIFTNNTVVTAISPMLLYSFALFAGFYINLSKMPSWISWIQYISPFRYSLNALMINQLNGLVFVEINYDPIKTFDFDFSIWEALGILIGLALFMNIISLLFLKLSTQKLN</sequence>
<dbReference type="eggNOG" id="KOG0061">
    <property type="taxonomic scope" value="Eukaryota"/>
</dbReference>
<name>G0QVL1_ICHMU</name>
<keyword evidence="3 7" id="KW-0812">Transmembrane</keyword>
<dbReference type="InterPro" id="IPR013525">
    <property type="entry name" value="ABC2_TM"/>
</dbReference>
<organism evidence="9 10">
    <name type="scientific">Ichthyophthirius multifiliis</name>
    <name type="common">White spot disease agent</name>
    <name type="synonym">Ich</name>
    <dbReference type="NCBI Taxonomy" id="5932"/>
    <lineage>
        <taxon>Eukaryota</taxon>
        <taxon>Sar</taxon>
        <taxon>Alveolata</taxon>
        <taxon>Ciliophora</taxon>
        <taxon>Intramacronucleata</taxon>
        <taxon>Oligohymenophorea</taxon>
        <taxon>Hymenostomatida</taxon>
        <taxon>Ophryoglenina</taxon>
        <taxon>Ichthyophthirius</taxon>
    </lineage>
</organism>
<evidence type="ECO:0000256" key="3">
    <source>
        <dbReference type="ARBA" id="ARBA00022692"/>
    </source>
</evidence>
<comment type="subcellular location">
    <subcellularLocation>
        <location evidence="1">Membrane</location>
        <topology evidence="1">Multi-pass membrane protein</topology>
    </subcellularLocation>
</comment>
<dbReference type="SUPFAM" id="SSF52540">
    <property type="entry name" value="P-loop containing nucleoside triphosphate hydrolases"/>
    <property type="match status" value="1"/>
</dbReference>
<keyword evidence="5 7" id="KW-1133">Transmembrane helix</keyword>
<dbReference type="SUPFAM" id="SSF82185">
    <property type="entry name" value="Histone H3 K4-specific methyltransferase SET7/9 N-terminal domain"/>
    <property type="match status" value="2"/>
</dbReference>
<dbReference type="GO" id="GO:0005524">
    <property type="term" value="F:ATP binding"/>
    <property type="evidence" value="ECO:0007669"/>
    <property type="project" value="InterPro"/>
</dbReference>
<dbReference type="OrthoDB" id="66620at2759"/>
<keyword evidence="2" id="KW-0813">Transport</keyword>
<reference evidence="9 10" key="1">
    <citation type="submission" date="2011-07" db="EMBL/GenBank/DDBJ databases">
        <authorList>
            <person name="Coyne R."/>
            <person name="Brami D."/>
            <person name="Johnson J."/>
            <person name="Hostetler J."/>
            <person name="Hannick L."/>
            <person name="Clark T."/>
            <person name="Cassidy-Hanley D."/>
            <person name="Inman J."/>
        </authorList>
    </citation>
    <scope>NUCLEOTIDE SEQUENCE [LARGE SCALE GENOMIC DNA]</scope>
    <source>
        <strain evidence="9 10">G5</strain>
    </source>
</reference>
<evidence type="ECO:0000313" key="10">
    <source>
        <dbReference type="Proteomes" id="UP000008983"/>
    </source>
</evidence>
<feature type="transmembrane region" description="Helical" evidence="7">
    <location>
        <begin position="463"/>
        <end position="481"/>
    </location>
</feature>
<dbReference type="eggNOG" id="KOG0229">
    <property type="taxonomic scope" value="Eukaryota"/>
</dbReference>
<dbReference type="Gene3D" id="2.20.110.10">
    <property type="entry name" value="Histone H3 K4-specific methyltransferase SET7/9 N-terminal domain"/>
    <property type="match status" value="3"/>
</dbReference>
<feature type="transmembrane region" description="Helical" evidence="7">
    <location>
        <begin position="611"/>
        <end position="630"/>
    </location>
</feature>
<dbReference type="InterPro" id="IPR043926">
    <property type="entry name" value="ABCG_dom"/>
</dbReference>
<dbReference type="Pfam" id="PF19055">
    <property type="entry name" value="ABC2_membrane_7"/>
    <property type="match status" value="1"/>
</dbReference>
<dbReference type="GO" id="GO:0016020">
    <property type="term" value="C:membrane"/>
    <property type="evidence" value="ECO:0007669"/>
    <property type="project" value="UniProtKB-SubCell"/>
</dbReference>
<dbReference type="EMBL" id="GL983948">
    <property type="protein sequence ID" value="EGR30734.1"/>
    <property type="molecule type" value="Genomic_DNA"/>
</dbReference>
<evidence type="ECO:0000256" key="1">
    <source>
        <dbReference type="ARBA" id="ARBA00004141"/>
    </source>
</evidence>
<dbReference type="Pfam" id="PF01061">
    <property type="entry name" value="ABC2_membrane"/>
    <property type="match status" value="1"/>
</dbReference>
<dbReference type="Gene3D" id="3.40.50.300">
    <property type="entry name" value="P-loop containing nucleotide triphosphate hydrolases"/>
    <property type="match status" value="1"/>
</dbReference>
<feature type="transmembrane region" description="Helical" evidence="7">
    <location>
        <begin position="584"/>
        <end position="605"/>
    </location>
</feature>
<evidence type="ECO:0000313" key="9">
    <source>
        <dbReference type="EMBL" id="EGR30734.1"/>
    </source>
</evidence>
<dbReference type="AlphaFoldDB" id="G0QVL1"/>
<evidence type="ECO:0000259" key="8">
    <source>
        <dbReference type="PROSITE" id="PS50893"/>
    </source>
</evidence>
<dbReference type="PROSITE" id="PS50893">
    <property type="entry name" value="ABC_TRANSPORTER_2"/>
    <property type="match status" value="1"/>
</dbReference>
<dbReference type="Pfam" id="PF00005">
    <property type="entry name" value="ABC_tran"/>
    <property type="match status" value="1"/>
</dbReference>
<proteinExistence type="predicted"/>
<evidence type="ECO:0000256" key="2">
    <source>
        <dbReference type="ARBA" id="ARBA00022448"/>
    </source>
</evidence>
<dbReference type="RefSeq" id="XP_004032321.1">
    <property type="nucleotide sequence ID" value="XM_004032273.1"/>
</dbReference>
<dbReference type="PANTHER" id="PTHR48041">
    <property type="entry name" value="ABC TRANSPORTER G FAMILY MEMBER 28"/>
    <property type="match status" value="1"/>
</dbReference>
<dbReference type="Pfam" id="PF02493">
    <property type="entry name" value="MORN"/>
    <property type="match status" value="8"/>
</dbReference>
<evidence type="ECO:0000256" key="4">
    <source>
        <dbReference type="ARBA" id="ARBA00022737"/>
    </source>
</evidence>
<dbReference type="InterPro" id="IPR003439">
    <property type="entry name" value="ABC_transporter-like_ATP-bd"/>
</dbReference>
<dbReference type="InParanoid" id="G0QVL1"/>
<evidence type="ECO:0000256" key="5">
    <source>
        <dbReference type="ARBA" id="ARBA00022989"/>
    </source>
</evidence>
<dbReference type="InterPro" id="IPR027417">
    <property type="entry name" value="P-loop_NTPase"/>
</dbReference>
<dbReference type="GeneID" id="14906850"/>
<feature type="transmembrane region" description="Helical" evidence="7">
    <location>
        <begin position="650"/>
        <end position="670"/>
    </location>
</feature>
<keyword evidence="6 7" id="KW-0472">Membrane</keyword>
<dbReference type="Proteomes" id="UP000008983">
    <property type="component" value="Unassembled WGS sequence"/>
</dbReference>
<gene>
    <name evidence="9" type="ORF">IMG5_124460</name>
</gene>
<dbReference type="OMA" id="FGWDMAV"/>
<feature type="transmembrane region" description="Helical" evidence="7">
    <location>
        <begin position="546"/>
        <end position="572"/>
    </location>
</feature>
<dbReference type="GO" id="GO:0140359">
    <property type="term" value="F:ABC-type transporter activity"/>
    <property type="evidence" value="ECO:0007669"/>
    <property type="project" value="InterPro"/>
</dbReference>
<keyword evidence="4" id="KW-0677">Repeat</keyword>
<dbReference type="InterPro" id="IPR003409">
    <property type="entry name" value="MORN"/>
</dbReference>
<dbReference type="STRING" id="857967.G0QVL1"/>
<dbReference type="InterPro" id="IPR050352">
    <property type="entry name" value="ABCG_transporters"/>
</dbReference>
<feature type="transmembrane region" description="Helical" evidence="7">
    <location>
        <begin position="682"/>
        <end position="704"/>
    </location>
</feature>
<protein>
    <recommendedName>
        <fullName evidence="8">ABC transporter domain-containing protein</fullName>
    </recommendedName>
</protein>
<dbReference type="GO" id="GO:0016887">
    <property type="term" value="F:ATP hydrolysis activity"/>
    <property type="evidence" value="ECO:0007669"/>
    <property type="project" value="InterPro"/>
</dbReference>
<dbReference type="PANTHER" id="PTHR48041:SF139">
    <property type="entry name" value="PROTEIN SCARLET"/>
    <property type="match status" value="1"/>
</dbReference>
<evidence type="ECO:0000256" key="6">
    <source>
        <dbReference type="ARBA" id="ARBA00023136"/>
    </source>
</evidence>
<feature type="transmembrane region" description="Helical" evidence="7">
    <location>
        <begin position="502"/>
        <end position="526"/>
    </location>
</feature>
<keyword evidence="10" id="KW-1185">Reference proteome</keyword>
<feature type="domain" description="ABC transporter" evidence="8">
    <location>
        <begin position="100"/>
        <end position="378"/>
    </location>
</feature>